<dbReference type="GO" id="GO:0005886">
    <property type="term" value="C:plasma membrane"/>
    <property type="evidence" value="ECO:0007669"/>
    <property type="project" value="UniProtKB-SubCell"/>
</dbReference>
<evidence type="ECO:0000256" key="2">
    <source>
        <dbReference type="ARBA" id="ARBA00022448"/>
    </source>
</evidence>
<evidence type="ECO:0000256" key="3">
    <source>
        <dbReference type="ARBA" id="ARBA00022475"/>
    </source>
</evidence>
<keyword evidence="6 7" id="KW-0472">Membrane</keyword>
<name>A0A926I0Q9_9FIRM</name>
<dbReference type="GO" id="GO:0055085">
    <property type="term" value="P:transmembrane transport"/>
    <property type="evidence" value="ECO:0007669"/>
    <property type="project" value="InterPro"/>
</dbReference>
<dbReference type="SUPFAM" id="SSF161098">
    <property type="entry name" value="MetI-like"/>
    <property type="match status" value="1"/>
</dbReference>
<evidence type="ECO:0000256" key="1">
    <source>
        <dbReference type="ARBA" id="ARBA00004651"/>
    </source>
</evidence>
<comment type="subcellular location">
    <subcellularLocation>
        <location evidence="1 7">Cell membrane</location>
        <topology evidence="1 7">Multi-pass membrane protein</topology>
    </subcellularLocation>
</comment>
<evidence type="ECO:0000256" key="5">
    <source>
        <dbReference type="ARBA" id="ARBA00022989"/>
    </source>
</evidence>
<organism evidence="9 10">
    <name type="scientific">Bianquea renquensis</name>
    <dbReference type="NCBI Taxonomy" id="2763661"/>
    <lineage>
        <taxon>Bacteria</taxon>
        <taxon>Bacillati</taxon>
        <taxon>Bacillota</taxon>
        <taxon>Clostridia</taxon>
        <taxon>Eubacteriales</taxon>
        <taxon>Bianqueaceae</taxon>
        <taxon>Bianquea</taxon>
    </lineage>
</organism>
<dbReference type="InterPro" id="IPR000515">
    <property type="entry name" value="MetI-like"/>
</dbReference>
<accession>A0A926I0Q9</accession>
<sequence length="293" mass="32717">MNENTKRGKFLLFLIFVGPALLCFFAVVIVPFLYGIYLTFTNWDGISPNHDFVGFTNYVAVFRDSEFWKALLLTLQYVVFSVLLINVIAFILAYLLTSGVKGQSFLRSAFFTPNLIGGIILGFIWSFVFSRALVSVGQTLNIPLFSQSWLTDPTKAFWALVVVTVWQYSGYMMIIYIAGFTGVPKDVLEAASIDGCTGFQTVRHIILPLMVPSFVICLFLSIQRCFMVYDLNLSLTGGEPYGSTIMAAMHVYQKAFLSKQYGTGQGEAFILFLVVAAITLTQIYLGKQKEVDA</sequence>
<evidence type="ECO:0000256" key="6">
    <source>
        <dbReference type="ARBA" id="ARBA00023136"/>
    </source>
</evidence>
<dbReference type="PANTHER" id="PTHR30193:SF41">
    <property type="entry name" value="DIACETYLCHITOBIOSE UPTAKE SYSTEM PERMEASE PROTEIN NGCF"/>
    <property type="match status" value="1"/>
</dbReference>
<feature type="transmembrane region" description="Helical" evidence="7">
    <location>
        <begin position="12"/>
        <end position="37"/>
    </location>
</feature>
<feature type="transmembrane region" description="Helical" evidence="7">
    <location>
        <begin position="156"/>
        <end position="183"/>
    </location>
</feature>
<evidence type="ECO:0000313" key="9">
    <source>
        <dbReference type="EMBL" id="MBC8542181.1"/>
    </source>
</evidence>
<dbReference type="AlphaFoldDB" id="A0A926I0Q9"/>
<feature type="transmembrane region" description="Helical" evidence="7">
    <location>
        <begin position="75"/>
        <end position="97"/>
    </location>
</feature>
<evidence type="ECO:0000256" key="7">
    <source>
        <dbReference type="RuleBase" id="RU363032"/>
    </source>
</evidence>
<feature type="transmembrane region" description="Helical" evidence="7">
    <location>
        <begin position="204"/>
        <end position="222"/>
    </location>
</feature>
<dbReference type="Gene3D" id="1.10.3720.10">
    <property type="entry name" value="MetI-like"/>
    <property type="match status" value="1"/>
</dbReference>
<gene>
    <name evidence="9" type="ORF">H8730_01270</name>
</gene>
<keyword evidence="4 7" id="KW-0812">Transmembrane</keyword>
<dbReference type="Pfam" id="PF00528">
    <property type="entry name" value="BPD_transp_1"/>
    <property type="match status" value="1"/>
</dbReference>
<keyword evidence="2 7" id="KW-0813">Transport</keyword>
<dbReference type="PROSITE" id="PS50928">
    <property type="entry name" value="ABC_TM1"/>
    <property type="match status" value="1"/>
</dbReference>
<feature type="transmembrane region" description="Helical" evidence="7">
    <location>
        <begin position="109"/>
        <end position="136"/>
    </location>
</feature>
<proteinExistence type="inferred from homology"/>
<keyword evidence="3" id="KW-1003">Cell membrane</keyword>
<dbReference type="RefSeq" id="WP_177715399.1">
    <property type="nucleotide sequence ID" value="NZ_JACRSQ010000001.1"/>
</dbReference>
<comment type="similarity">
    <text evidence="7">Belongs to the binding-protein-dependent transport system permease family.</text>
</comment>
<reference evidence="9" key="1">
    <citation type="submission" date="2020-08" db="EMBL/GenBank/DDBJ databases">
        <title>Genome public.</title>
        <authorList>
            <person name="Liu C."/>
            <person name="Sun Q."/>
        </authorList>
    </citation>
    <scope>NUCLEOTIDE SEQUENCE</scope>
    <source>
        <strain evidence="9">NSJ-32</strain>
    </source>
</reference>
<feature type="domain" description="ABC transmembrane type-1" evidence="8">
    <location>
        <begin position="71"/>
        <end position="282"/>
    </location>
</feature>
<comment type="caution">
    <text evidence="9">The sequence shown here is derived from an EMBL/GenBank/DDBJ whole genome shotgun (WGS) entry which is preliminary data.</text>
</comment>
<evidence type="ECO:0000313" key="10">
    <source>
        <dbReference type="Proteomes" id="UP000657006"/>
    </source>
</evidence>
<dbReference type="CDD" id="cd06261">
    <property type="entry name" value="TM_PBP2"/>
    <property type="match status" value="1"/>
</dbReference>
<evidence type="ECO:0000256" key="4">
    <source>
        <dbReference type="ARBA" id="ARBA00022692"/>
    </source>
</evidence>
<dbReference type="InterPro" id="IPR035906">
    <property type="entry name" value="MetI-like_sf"/>
</dbReference>
<keyword evidence="5 7" id="KW-1133">Transmembrane helix</keyword>
<dbReference type="InterPro" id="IPR051393">
    <property type="entry name" value="ABC_transporter_permease"/>
</dbReference>
<dbReference type="Proteomes" id="UP000657006">
    <property type="component" value="Unassembled WGS sequence"/>
</dbReference>
<evidence type="ECO:0000259" key="8">
    <source>
        <dbReference type="PROSITE" id="PS50928"/>
    </source>
</evidence>
<keyword evidence="10" id="KW-1185">Reference proteome</keyword>
<feature type="transmembrane region" description="Helical" evidence="7">
    <location>
        <begin position="268"/>
        <end position="285"/>
    </location>
</feature>
<dbReference type="PANTHER" id="PTHR30193">
    <property type="entry name" value="ABC TRANSPORTER PERMEASE PROTEIN"/>
    <property type="match status" value="1"/>
</dbReference>
<dbReference type="EMBL" id="JACRSQ010000001">
    <property type="protein sequence ID" value="MBC8542181.1"/>
    <property type="molecule type" value="Genomic_DNA"/>
</dbReference>
<protein>
    <submittedName>
        <fullName evidence="9">Sugar ABC transporter permease</fullName>
    </submittedName>
</protein>